<evidence type="ECO:0000313" key="2">
    <source>
        <dbReference type="Proteomes" id="UP000253742"/>
    </source>
</evidence>
<gene>
    <name evidence="1" type="ORF">DVZ84_17575</name>
</gene>
<proteinExistence type="predicted"/>
<dbReference type="AlphaFoldDB" id="A0A369V5V1"/>
<dbReference type="Pfam" id="PF04134">
    <property type="entry name" value="DCC1-like"/>
    <property type="match status" value="1"/>
</dbReference>
<dbReference type="STRING" id="146923.Spa2297_29360"/>
<dbReference type="GO" id="GO:0015035">
    <property type="term" value="F:protein-disulfide reductase activity"/>
    <property type="evidence" value="ECO:0007669"/>
    <property type="project" value="InterPro"/>
</dbReference>
<accession>A0A369V5V1</accession>
<protein>
    <submittedName>
        <fullName evidence="1">DUF393 domain-containing protein</fullName>
    </submittedName>
</protein>
<sequence length="127" mass="13524">MRTLPVLVYDGDCGFCTASVRMLEGRVRPRCVSVARQRADLGALGVDGDRARHEVLWVTPVGTVYGGSDAVAKLLLSAGGAWRLLGAALLVPVARNAAHVLYRLVADNRSRLPGRTEACSVAGPRRT</sequence>
<organism evidence="1 2">
    <name type="scientific">Streptomyces parvulus</name>
    <dbReference type="NCBI Taxonomy" id="146923"/>
    <lineage>
        <taxon>Bacteria</taxon>
        <taxon>Bacillati</taxon>
        <taxon>Actinomycetota</taxon>
        <taxon>Actinomycetes</taxon>
        <taxon>Kitasatosporales</taxon>
        <taxon>Streptomycetaceae</taxon>
        <taxon>Streptomyces</taxon>
    </lineage>
</organism>
<evidence type="ECO:0000313" key="1">
    <source>
        <dbReference type="EMBL" id="RDD87883.1"/>
    </source>
</evidence>
<dbReference type="EMBL" id="QQBH01000010">
    <property type="protein sequence ID" value="RDD87883.1"/>
    <property type="molecule type" value="Genomic_DNA"/>
</dbReference>
<comment type="caution">
    <text evidence="1">The sequence shown here is derived from an EMBL/GenBank/DDBJ whole genome shotgun (WGS) entry which is preliminary data.</text>
</comment>
<reference evidence="1 2" key="1">
    <citation type="submission" date="2018-07" db="EMBL/GenBank/DDBJ databases">
        <title>Genome guided investigation of antibiotics producing actinomycetales strain isolated from a Macau mangrove ecosystem.</title>
        <authorList>
            <person name="Hu D."/>
        </authorList>
    </citation>
    <scope>NUCLEOTIDE SEQUENCE [LARGE SCALE GENOMIC DNA]</scope>
    <source>
        <strain evidence="1 2">2297</strain>
    </source>
</reference>
<dbReference type="RefSeq" id="WP_114529739.1">
    <property type="nucleotide sequence ID" value="NZ_QQBH01000010.1"/>
</dbReference>
<dbReference type="Proteomes" id="UP000253742">
    <property type="component" value="Unassembled WGS sequence"/>
</dbReference>
<dbReference type="InterPro" id="IPR007263">
    <property type="entry name" value="DCC1-like"/>
</dbReference>
<name>A0A369V5V1_9ACTN</name>
<dbReference type="OrthoDB" id="9813713at2"/>